<protein>
    <submittedName>
        <fullName evidence="2">Pentapeptide repeat-containing protein</fullName>
    </submittedName>
</protein>
<organism evidence="2 3">
    <name type="scientific">Kibdelosporangium persicum</name>
    <dbReference type="NCBI Taxonomy" id="2698649"/>
    <lineage>
        <taxon>Bacteria</taxon>
        <taxon>Bacillati</taxon>
        <taxon>Actinomycetota</taxon>
        <taxon>Actinomycetes</taxon>
        <taxon>Pseudonocardiales</taxon>
        <taxon>Pseudonocardiaceae</taxon>
        <taxon>Kibdelosporangium</taxon>
    </lineage>
</organism>
<feature type="transmembrane region" description="Helical" evidence="1">
    <location>
        <begin position="54"/>
        <end position="75"/>
    </location>
</feature>
<proteinExistence type="predicted"/>
<dbReference type="Gene3D" id="2.160.20.80">
    <property type="entry name" value="E3 ubiquitin-protein ligase SopA"/>
    <property type="match status" value="1"/>
</dbReference>
<accession>A0ABX2EXP9</accession>
<feature type="transmembrane region" description="Helical" evidence="1">
    <location>
        <begin position="21"/>
        <end position="42"/>
    </location>
</feature>
<name>A0ABX2EXP9_9PSEU</name>
<keyword evidence="3" id="KW-1185">Reference proteome</keyword>
<evidence type="ECO:0000313" key="3">
    <source>
        <dbReference type="Proteomes" id="UP000763557"/>
    </source>
</evidence>
<dbReference type="Proteomes" id="UP000763557">
    <property type="component" value="Unassembled WGS sequence"/>
</dbReference>
<gene>
    <name evidence="2" type="ORF">GC106_6660</name>
</gene>
<keyword evidence="1" id="KW-0472">Membrane</keyword>
<keyword evidence="1" id="KW-0812">Transmembrane</keyword>
<dbReference type="EMBL" id="JAAATY010000001">
    <property type="protein sequence ID" value="NRN63465.1"/>
    <property type="molecule type" value="Genomic_DNA"/>
</dbReference>
<evidence type="ECO:0000313" key="2">
    <source>
        <dbReference type="EMBL" id="NRN63465.1"/>
    </source>
</evidence>
<sequence length="453" mass="48958">MTASYDTITCMERTPWSWWRVAAVVVAPVFGVTATAVVIFLLTGSPSLDSVRTAVYLGLLAGLAVALMIAAWHVWRLARSAAAHESDVTERRGSDAYARAADQLGSDKAPVRLAGLYALERLAQVDPAYRQTVVNVICSYLRMPYAPPEQAGDTIGDVAERGVRVAAQRILAAHLRPSEPNLFWPDVDIDLSGATLIDFVLANCRLRLATFDRAHFAGEISFAGTQVAGDARFGNARFVSRRAEFRNAWFAGRADFSGAGFAGDTDFGGMKVNGEALFAKAVFAGMADFSQAAFSAPAGFRTVMFVGRCEFAGAWFAAEADFSGSTFSKDATFNGVRFSAHVEALGAYFAAHCSFRGAYFTRNADLRAARFGGNVDFTESWFATTAMLDGGRVRVDVDRSLSIWPRGWAIREPRDDAEARLADRDGAWGYLVRVTSPEKPPVPAERGAPPNAP</sequence>
<evidence type="ECO:0000256" key="1">
    <source>
        <dbReference type="SAM" id="Phobius"/>
    </source>
</evidence>
<reference evidence="2 3" key="1">
    <citation type="submission" date="2020-01" db="EMBL/GenBank/DDBJ databases">
        <title>Kibdelosporangium persica a novel Actinomycetes from a hot desert in Iran.</title>
        <authorList>
            <person name="Safaei N."/>
            <person name="Zaburannyi N."/>
            <person name="Mueller R."/>
            <person name="Wink J."/>
        </authorList>
    </citation>
    <scope>NUCLEOTIDE SEQUENCE [LARGE SCALE GENOMIC DNA]</scope>
    <source>
        <strain evidence="2 3">4NS15</strain>
    </source>
</reference>
<keyword evidence="1" id="KW-1133">Transmembrane helix</keyword>
<comment type="caution">
    <text evidence="2">The sequence shown here is derived from an EMBL/GenBank/DDBJ whole genome shotgun (WGS) entry which is preliminary data.</text>
</comment>